<evidence type="ECO:0000313" key="1">
    <source>
        <dbReference type="EMBL" id="KMZ73697.1"/>
    </source>
</evidence>
<dbReference type="EMBL" id="LFYR01000550">
    <property type="protein sequence ID" value="KMZ73697.1"/>
    <property type="molecule type" value="Genomic_DNA"/>
</dbReference>
<comment type="caution">
    <text evidence="1">The sequence shown here is derived from an EMBL/GenBank/DDBJ whole genome shotgun (WGS) entry which is preliminary data.</text>
</comment>
<dbReference type="AlphaFoldDB" id="A0A0K9PZP1"/>
<sequence>MQNLVFLNLRETSISVLTPCIQNLKKLSVLMFDRNGSYEIFKQIPIPIEHLIKLGNLSVLYLQHSKFKELDKDFGRLVNLRVIDFTCTKIDIIRSKVFSSLKNLEVLYMHTSFDHWKANNDEDVDCMAFEELSTLENLYELRVDITNKDIISDKYKVIQNFLSFKHFSIRSGFGYLSSHMSMDINYLVLDQNIENIAQWLKLLLIKTKKLLMVVDCQHSVNALINPDFENDIHNLEFLMIDNSSNYKNAIQAFECMCAPEECPYNMKVQWASMEIIHVLYCPNWKPRLIFGQQSVPALQAFYCKKEWLEQLNWDDKDKKKQNQSVHLEISKN</sequence>
<gene>
    <name evidence="1" type="ORF">ZOSMA_143G00200</name>
</gene>
<dbReference type="SUPFAM" id="SSF52058">
    <property type="entry name" value="L domain-like"/>
    <property type="match status" value="1"/>
</dbReference>
<dbReference type="Gene3D" id="3.80.10.10">
    <property type="entry name" value="Ribonuclease Inhibitor"/>
    <property type="match status" value="1"/>
</dbReference>
<dbReference type="PANTHER" id="PTHR47186">
    <property type="entry name" value="LEUCINE-RICH REPEAT-CONTAINING PROTEIN 57"/>
    <property type="match status" value="1"/>
</dbReference>
<dbReference type="PANTHER" id="PTHR47186:SF45">
    <property type="entry name" value="DISEASE RESISTANCE RPP13-LIKE PROTEIN 1"/>
    <property type="match status" value="1"/>
</dbReference>
<dbReference type="InterPro" id="IPR032675">
    <property type="entry name" value="LRR_dom_sf"/>
</dbReference>
<accession>A0A0K9PZP1</accession>
<keyword evidence="2" id="KW-1185">Reference proteome</keyword>
<protein>
    <recommendedName>
        <fullName evidence="3">NB-ARC domain-containing disease resistance protein</fullName>
    </recommendedName>
</protein>
<evidence type="ECO:0000313" key="2">
    <source>
        <dbReference type="Proteomes" id="UP000036987"/>
    </source>
</evidence>
<dbReference type="OrthoDB" id="1750315at2759"/>
<dbReference type="InterPro" id="IPR001611">
    <property type="entry name" value="Leu-rich_rpt"/>
</dbReference>
<evidence type="ECO:0008006" key="3">
    <source>
        <dbReference type="Google" id="ProtNLM"/>
    </source>
</evidence>
<name>A0A0K9PZP1_ZOSMR</name>
<organism evidence="1 2">
    <name type="scientific">Zostera marina</name>
    <name type="common">Eelgrass</name>
    <dbReference type="NCBI Taxonomy" id="29655"/>
    <lineage>
        <taxon>Eukaryota</taxon>
        <taxon>Viridiplantae</taxon>
        <taxon>Streptophyta</taxon>
        <taxon>Embryophyta</taxon>
        <taxon>Tracheophyta</taxon>
        <taxon>Spermatophyta</taxon>
        <taxon>Magnoliopsida</taxon>
        <taxon>Liliopsida</taxon>
        <taxon>Zosteraceae</taxon>
        <taxon>Zostera</taxon>
    </lineage>
</organism>
<dbReference type="Pfam" id="PF13855">
    <property type="entry name" value="LRR_8"/>
    <property type="match status" value="1"/>
</dbReference>
<dbReference type="STRING" id="29655.A0A0K9PZP1"/>
<proteinExistence type="predicted"/>
<reference evidence="2" key="1">
    <citation type="journal article" date="2016" name="Nature">
        <title>The genome of the seagrass Zostera marina reveals angiosperm adaptation to the sea.</title>
        <authorList>
            <person name="Olsen J.L."/>
            <person name="Rouze P."/>
            <person name="Verhelst B."/>
            <person name="Lin Y.-C."/>
            <person name="Bayer T."/>
            <person name="Collen J."/>
            <person name="Dattolo E."/>
            <person name="De Paoli E."/>
            <person name="Dittami S."/>
            <person name="Maumus F."/>
            <person name="Michel G."/>
            <person name="Kersting A."/>
            <person name="Lauritano C."/>
            <person name="Lohaus R."/>
            <person name="Toepel M."/>
            <person name="Tonon T."/>
            <person name="Vanneste K."/>
            <person name="Amirebrahimi M."/>
            <person name="Brakel J."/>
            <person name="Bostroem C."/>
            <person name="Chovatia M."/>
            <person name="Grimwood J."/>
            <person name="Jenkins J.W."/>
            <person name="Jueterbock A."/>
            <person name="Mraz A."/>
            <person name="Stam W.T."/>
            <person name="Tice H."/>
            <person name="Bornberg-Bauer E."/>
            <person name="Green P.J."/>
            <person name="Pearson G.A."/>
            <person name="Procaccini G."/>
            <person name="Duarte C.M."/>
            <person name="Schmutz J."/>
            <person name="Reusch T.B.H."/>
            <person name="Van de Peer Y."/>
        </authorList>
    </citation>
    <scope>NUCLEOTIDE SEQUENCE [LARGE SCALE GENOMIC DNA]</scope>
    <source>
        <strain evidence="2">cv. Finnish</strain>
    </source>
</reference>
<dbReference type="Proteomes" id="UP000036987">
    <property type="component" value="Unassembled WGS sequence"/>
</dbReference>